<sequence>MKLTDKRFWITIQYICVLFLTVCFTGLLVSDLFVWFIAIFFWLFIPAVIVACISFICSLRCNDKHKKILLILNVVNILLFSFLFFNPSNRCDADIMESHYIEYGGRMERIYRNLYNKMAPGCSVEIEFEHGNVSIFHLLNGNGEMGSNWDPSEEKIDSLLIQSGLDRNSLTWLKKELEEIGCISISLQSIPDAPYCIGFRRIGMGKYDYQIYHRPLSSEEQKKINESDASIVYSPFVVFEYGGGAIGSQNFVGKDEYLKKKMRLHHAYDR</sequence>
<proteinExistence type="predicted"/>
<dbReference type="AlphaFoldDB" id="A0A6N3V9H3"/>
<comment type="caution">
    <text evidence="2">The sequence shown here is derived from an EMBL/GenBank/DDBJ whole genome shotgun (WGS) entry which is preliminary data.</text>
</comment>
<protein>
    <submittedName>
        <fullName evidence="2">Uncharacterized protein</fullName>
    </submittedName>
</protein>
<organism evidence="2 3">
    <name type="scientific">Bacteroides ovatus</name>
    <dbReference type="NCBI Taxonomy" id="28116"/>
    <lineage>
        <taxon>Bacteria</taxon>
        <taxon>Pseudomonadati</taxon>
        <taxon>Bacteroidota</taxon>
        <taxon>Bacteroidia</taxon>
        <taxon>Bacteroidales</taxon>
        <taxon>Bacteroidaceae</taxon>
        <taxon>Bacteroides</taxon>
    </lineage>
</organism>
<evidence type="ECO:0000313" key="2">
    <source>
        <dbReference type="EMBL" id="KAA3804160.1"/>
    </source>
</evidence>
<evidence type="ECO:0000256" key="1">
    <source>
        <dbReference type="SAM" id="Phobius"/>
    </source>
</evidence>
<name>A0A6N3V9H3_BACOV</name>
<feature type="transmembrane region" description="Helical" evidence="1">
    <location>
        <begin position="68"/>
        <end position="85"/>
    </location>
</feature>
<gene>
    <name evidence="2" type="ORF">F3F51_12945</name>
</gene>
<reference evidence="2 3" key="1">
    <citation type="journal article" date="2019" name="Nat. Med.">
        <title>A library of human gut bacterial isolates paired with longitudinal multiomics data enables mechanistic microbiome research.</title>
        <authorList>
            <person name="Poyet M."/>
            <person name="Groussin M."/>
            <person name="Gibbons S.M."/>
            <person name="Avila-Pacheco J."/>
            <person name="Jiang X."/>
            <person name="Kearney S.M."/>
            <person name="Perrotta A.R."/>
            <person name="Berdy B."/>
            <person name="Zhao S."/>
            <person name="Lieberman T.D."/>
            <person name="Swanson P.K."/>
            <person name="Smith M."/>
            <person name="Roesemann S."/>
            <person name="Alexander J.E."/>
            <person name="Rich S.A."/>
            <person name="Livny J."/>
            <person name="Vlamakis H."/>
            <person name="Clish C."/>
            <person name="Bullock K."/>
            <person name="Deik A."/>
            <person name="Scott J."/>
            <person name="Pierce K.A."/>
            <person name="Xavier R.J."/>
            <person name="Alm E.J."/>
        </authorList>
    </citation>
    <scope>NUCLEOTIDE SEQUENCE [LARGE SCALE GENOMIC DNA]</scope>
    <source>
        <strain evidence="2 3">BIOML-A183</strain>
    </source>
</reference>
<keyword evidence="1" id="KW-0812">Transmembrane</keyword>
<dbReference type="EMBL" id="VWLX01000009">
    <property type="protein sequence ID" value="KAA3804160.1"/>
    <property type="molecule type" value="Genomic_DNA"/>
</dbReference>
<keyword evidence="1" id="KW-0472">Membrane</keyword>
<keyword evidence="1" id="KW-1133">Transmembrane helix</keyword>
<evidence type="ECO:0000313" key="3">
    <source>
        <dbReference type="Proteomes" id="UP000460135"/>
    </source>
</evidence>
<accession>A0A6N3V9H3</accession>
<feature type="transmembrane region" description="Helical" evidence="1">
    <location>
        <begin position="7"/>
        <end position="27"/>
    </location>
</feature>
<dbReference type="Proteomes" id="UP000460135">
    <property type="component" value="Unassembled WGS sequence"/>
</dbReference>
<feature type="transmembrane region" description="Helical" evidence="1">
    <location>
        <begin position="33"/>
        <end position="56"/>
    </location>
</feature>